<evidence type="ECO:0000313" key="2">
    <source>
        <dbReference type="EMBL" id="KAG9987277.1"/>
    </source>
</evidence>
<dbReference type="AlphaFoldDB" id="A0A9P8FYG2"/>
<feature type="region of interest" description="Disordered" evidence="1">
    <location>
        <begin position="518"/>
        <end position="569"/>
    </location>
</feature>
<feature type="region of interest" description="Disordered" evidence="1">
    <location>
        <begin position="66"/>
        <end position="89"/>
    </location>
</feature>
<feature type="compositionally biased region" description="Polar residues" evidence="1">
    <location>
        <begin position="736"/>
        <end position="745"/>
    </location>
</feature>
<organism evidence="2 3">
    <name type="scientific">Aureobasidium melanogenum</name>
    <name type="common">Aureobasidium pullulans var. melanogenum</name>
    <dbReference type="NCBI Taxonomy" id="46634"/>
    <lineage>
        <taxon>Eukaryota</taxon>
        <taxon>Fungi</taxon>
        <taxon>Dikarya</taxon>
        <taxon>Ascomycota</taxon>
        <taxon>Pezizomycotina</taxon>
        <taxon>Dothideomycetes</taxon>
        <taxon>Dothideomycetidae</taxon>
        <taxon>Dothideales</taxon>
        <taxon>Saccotheciaceae</taxon>
        <taxon>Aureobasidium</taxon>
    </lineage>
</organism>
<evidence type="ECO:0000256" key="1">
    <source>
        <dbReference type="SAM" id="MobiDB-lite"/>
    </source>
</evidence>
<keyword evidence="3" id="KW-1185">Reference proteome</keyword>
<sequence>FSLLLAADKPPTITFSTDIFHPLVTPLTTYTYTTSDTGADTVHATDDERLPPGGFSLRHGFPQWFGRKKPKPTSQVGLGEETASVSERSQSSYGPLAIVQILFYMRSAFDTAEVLDKVPLEAAGNPGAWHAWQTHRARVIGTAPRSATPEDGKTPASPTSRQQPGGARRPGQWNWEGVWEERVKKGVQASVSQQTLFGTAGSNDDLINFLNIDTDATDIPWHMEQEAGDNLNTDPKTLQATQISKSKTSSSTAYGHTPGALGLHSWHPPQAHMFVSSPASMGSFSTITHPTRANTSPTNAPSQNRPTVGSPETRLSNRTSGSPLKVRKTRENLRTGFIDDAASTSGHPVNGSAHNKHHPAQSLREIQNTVHDEITRPSSRNNRFSWESDTLHLTTVIERSPTKRTSSQSENTESKSAPSLSRKLSVRKRVVSRVREGLLSRSKSSSKVPVRVDDDVAISRSASEHERFAQITLRDPSQVMEEGTVASHNLASGSVQSFVSTDSLLGDTGLTIDILPAPNVDSKSVLPGSDGSYPSPSQEAKPSPSPSPEKTPRPRRFAQSSQTHFETEPKPLLMLHVNLSIKPAWETLDVADDATMWAMIKAEASLSSDPSPTEVMSDVRRSASPEHIAKIQKPLNIIVIIDNSSFASPLALQSISEFTRQWGAIHDEEDKYGVDIEMEKAKFAARNYPPDVAIRILHKKFGKFWSGNDGPADLHRLREELEFQKRVWAEMPKGVVQSSTAATQRQDSKSTRRTTLHLADTEALQVFNTAPSTPTPDEGDPNIKLPVAEQHSDHGQRPDSLVIQDEARRIWRHMRRNSRTTSGVSSASDASSRACSGAPQQEQQLQRRGSQESIVDRMAAADTRINKIRLKAIQNKRSVGAETLREFSMMHQKDDGGPNDLRDEACMPWL</sequence>
<feature type="compositionally biased region" description="Polar residues" evidence="1">
    <location>
        <begin position="403"/>
        <end position="418"/>
    </location>
</feature>
<reference evidence="2" key="2">
    <citation type="submission" date="2021-08" db="EMBL/GenBank/DDBJ databases">
        <authorList>
            <person name="Gostincar C."/>
            <person name="Sun X."/>
            <person name="Song Z."/>
            <person name="Gunde-Cimerman N."/>
        </authorList>
    </citation>
    <scope>NUCLEOTIDE SEQUENCE</scope>
    <source>
        <strain evidence="2">EXF-9298</strain>
    </source>
</reference>
<protein>
    <recommendedName>
        <fullName evidence="4">UBC core domain-containing protein</fullName>
    </recommendedName>
</protein>
<feature type="non-terminal residue" evidence="2">
    <location>
        <position position="1"/>
    </location>
</feature>
<feature type="non-terminal residue" evidence="2">
    <location>
        <position position="910"/>
    </location>
</feature>
<gene>
    <name evidence="2" type="ORF">KCU98_g3459</name>
</gene>
<feature type="compositionally biased region" description="Polar residues" evidence="1">
    <location>
        <begin position="284"/>
        <end position="307"/>
    </location>
</feature>
<comment type="caution">
    <text evidence="2">The sequence shown here is derived from an EMBL/GenBank/DDBJ whole genome shotgun (WGS) entry which is preliminary data.</text>
</comment>
<proteinExistence type="predicted"/>
<feature type="region of interest" description="Disordered" evidence="1">
    <location>
        <begin position="734"/>
        <end position="853"/>
    </location>
</feature>
<feature type="region of interest" description="Disordered" evidence="1">
    <location>
        <begin position="144"/>
        <end position="172"/>
    </location>
</feature>
<evidence type="ECO:0008006" key="4">
    <source>
        <dbReference type="Google" id="ProtNLM"/>
    </source>
</evidence>
<feature type="compositionally biased region" description="Low complexity" evidence="1">
    <location>
        <begin position="822"/>
        <end position="853"/>
    </location>
</feature>
<accession>A0A9P8FYG2</accession>
<feature type="region of interest" description="Disordered" evidence="1">
    <location>
        <begin position="284"/>
        <end position="361"/>
    </location>
</feature>
<feature type="compositionally biased region" description="Polar residues" evidence="1">
    <location>
        <begin position="313"/>
        <end position="322"/>
    </location>
</feature>
<evidence type="ECO:0000313" key="3">
    <source>
        <dbReference type="Proteomes" id="UP000729357"/>
    </source>
</evidence>
<dbReference type="EMBL" id="JAHFXS010000238">
    <property type="protein sequence ID" value="KAG9987277.1"/>
    <property type="molecule type" value="Genomic_DNA"/>
</dbReference>
<dbReference type="Proteomes" id="UP000729357">
    <property type="component" value="Unassembled WGS sequence"/>
</dbReference>
<name>A0A9P8FYG2_AURME</name>
<feature type="region of interest" description="Disordered" evidence="1">
    <location>
        <begin position="395"/>
        <end position="428"/>
    </location>
</feature>
<reference evidence="2" key="1">
    <citation type="journal article" date="2021" name="J Fungi (Basel)">
        <title>Virulence traits and population genomics of the black yeast Aureobasidium melanogenum.</title>
        <authorList>
            <person name="Cernosa A."/>
            <person name="Sun X."/>
            <person name="Gostincar C."/>
            <person name="Fang C."/>
            <person name="Gunde-Cimerman N."/>
            <person name="Song Z."/>
        </authorList>
    </citation>
    <scope>NUCLEOTIDE SEQUENCE</scope>
    <source>
        <strain evidence="2">EXF-9298</strain>
    </source>
</reference>